<dbReference type="EMBL" id="AP018874">
    <property type="protein sequence ID" value="BBF89861.1"/>
    <property type="molecule type" value="Genomic_DNA"/>
</dbReference>
<organism evidence="2">
    <name type="scientific">Oryza nivara</name>
    <name type="common">Indian wild rice</name>
    <name type="synonym">Oryza sativa f. spontanea</name>
    <dbReference type="NCBI Taxonomy" id="4536"/>
    <lineage>
        <taxon>Eukaryota</taxon>
        <taxon>Viridiplantae</taxon>
        <taxon>Streptophyta</taxon>
        <taxon>Embryophyta</taxon>
        <taxon>Tracheophyta</taxon>
        <taxon>Spermatophyta</taxon>
        <taxon>Magnoliopsida</taxon>
        <taxon>Liliopsida</taxon>
        <taxon>Poales</taxon>
        <taxon>Poaceae</taxon>
        <taxon>BOP clade</taxon>
        <taxon>Oryzoideae</taxon>
        <taxon>Oryzeae</taxon>
        <taxon>Oryzinae</taxon>
        <taxon>Oryza</taxon>
    </lineage>
</organism>
<protein>
    <submittedName>
        <fullName evidence="2">Uncharacterized protein</fullName>
    </submittedName>
</protein>
<sequence>MVSNTGEIDMEKVHPRSLNLSSNYKIIPQLQNQIYDIPQLTKPFTLRSSVVLTPVLSDVATESAWAPHVRMPRARPAAKGGVPVRQARRRPVGEEGRHVRRSAGEERDGRATAGEGGARLRGGLVRWAAVGDAEHDDDSGPPLAWS</sequence>
<gene>
    <name evidence="2" type="primary">BBa0124E01.48</name>
    <name evidence="3" type="synonym">BBa0051A07.10</name>
</gene>
<feature type="region of interest" description="Disordered" evidence="1">
    <location>
        <begin position="72"/>
        <end position="118"/>
    </location>
</feature>
<evidence type="ECO:0000313" key="3">
    <source>
        <dbReference type="EMBL" id="BBF89861.1"/>
    </source>
</evidence>
<reference evidence="2" key="2">
    <citation type="submission" date="2018-08" db="EMBL/GenBank/DDBJ databases">
        <title>Oryza nivara genomic DNA, chromosome 11, BAC clone:BBa0124E01.</title>
        <authorList>
            <person name="Wu J."/>
            <person name="Kanamori H."/>
        </authorList>
    </citation>
    <scope>NUCLEOTIDE SEQUENCE</scope>
    <source>
        <strain evidence="2">W0106</strain>
    </source>
</reference>
<accession>A0A679BAB2</accession>
<evidence type="ECO:0000313" key="2">
    <source>
        <dbReference type="EMBL" id="BBF89850.1"/>
    </source>
</evidence>
<proteinExistence type="predicted"/>
<name>A0A679BAB2_ORYNI</name>
<reference evidence="3" key="1">
    <citation type="submission" date="2018-08" db="EMBL/GenBank/DDBJ databases">
        <title>Oryza nivara genomic DNA, chromosome 11, BAC clone:BBa0051A07.</title>
        <authorList>
            <person name="Wu J."/>
            <person name="Kanamori H."/>
        </authorList>
    </citation>
    <scope>NUCLEOTIDE SEQUENCE</scope>
    <source>
        <strain evidence="3">W0106</strain>
    </source>
</reference>
<feature type="compositionally biased region" description="Basic and acidic residues" evidence="1">
    <location>
        <begin position="91"/>
        <end position="110"/>
    </location>
</feature>
<evidence type="ECO:0000256" key="1">
    <source>
        <dbReference type="SAM" id="MobiDB-lite"/>
    </source>
</evidence>
<dbReference type="EMBL" id="AP018873">
    <property type="protein sequence ID" value="BBF89850.1"/>
    <property type="molecule type" value="Genomic_DNA"/>
</dbReference>
<dbReference type="AlphaFoldDB" id="A0A679BAB2"/>